<name>U4QWT8_9FIRM</name>
<dbReference type="InterPro" id="IPR006490">
    <property type="entry name" value="Maj_tail_phi13"/>
</dbReference>
<dbReference type="RefSeq" id="WP_020817062.1">
    <property type="nucleotide sequence ID" value="NZ_ATAY01000094.1"/>
</dbReference>
<dbReference type="PATRIC" id="fig|1330534.3.peg.3661"/>
<evidence type="ECO:0000313" key="1">
    <source>
        <dbReference type="EMBL" id="EPR07981.1"/>
    </source>
</evidence>
<accession>U4QWT8</accession>
<evidence type="ECO:0000313" key="2">
    <source>
        <dbReference type="Proteomes" id="UP000016860"/>
    </source>
</evidence>
<proteinExistence type="predicted"/>
<dbReference type="EMBL" id="ATAY01000094">
    <property type="protein sequence ID" value="EPR07981.1"/>
    <property type="molecule type" value="Genomic_DNA"/>
</dbReference>
<dbReference type="AlphaFoldDB" id="U4QWT8"/>
<sequence>MATIGLDRLYYSKITEDVDGIETYAIPIPLAKAIKADLSVELAEAVLYADDGAAEVVKEFKSGKLSLGIDDIGMTAAEDLTGAILDDNKVLISTSEDGGSPVAIGFRAKKANGKYRYFWLFRVKFGIPATNLQTKGDSISFQTPTIEGTVMRRNKLDERGNHPWKAEVSEDDTGVTGTIISSWFTKVYEPVFTEAP</sequence>
<reference evidence="1 2" key="1">
    <citation type="journal article" date="2013" name="Genome Announc.">
        <title>Draft Genome Sequence of the Cellulolytic Bacterium Clostridium papyrosolvens C7 (ATCC 700395).</title>
        <authorList>
            <person name="Zepeda V."/>
            <person name="Dassa B."/>
            <person name="Borovok I."/>
            <person name="Lamed R."/>
            <person name="Bayer E.A."/>
            <person name="Cate J.H."/>
        </authorList>
    </citation>
    <scope>NUCLEOTIDE SEQUENCE [LARGE SCALE GENOMIC DNA]</scope>
    <source>
        <strain evidence="1 2">C7</strain>
    </source>
</reference>
<gene>
    <name evidence="1" type="ORF">L323_18450</name>
</gene>
<dbReference type="NCBIfam" id="TIGR01603">
    <property type="entry name" value="maj_tail_phi13"/>
    <property type="match status" value="1"/>
</dbReference>
<organism evidence="1 2">
    <name type="scientific">Ruminiclostridium papyrosolvens C7</name>
    <dbReference type="NCBI Taxonomy" id="1330534"/>
    <lineage>
        <taxon>Bacteria</taxon>
        <taxon>Bacillati</taxon>
        <taxon>Bacillota</taxon>
        <taxon>Clostridia</taxon>
        <taxon>Eubacteriales</taxon>
        <taxon>Oscillospiraceae</taxon>
        <taxon>Ruminiclostridium</taxon>
    </lineage>
</organism>
<comment type="caution">
    <text evidence="1">The sequence shown here is derived from an EMBL/GenBank/DDBJ whole genome shotgun (WGS) entry which is preliminary data.</text>
</comment>
<dbReference type="Proteomes" id="UP000016860">
    <property type="component" value="Unassembled WGS sequence"/>
</dbReference>
<dbReference type="STRING" id="1330534.L323_18450"/>
<dbReference type="OrthoDB" id="3078218at2"/>
<protein>
    <submittedName>
        <fullName evidence="1">Phage tail protein</fullName>
    </submittedName>
</protein>